<proteinExistence type="inferred from homology"/>
<dbReference type="CDD" id="cd06849">
    <property type="entry name" value="lipoyl_domain"/>
    <property type="match status" value="1"/>
</dbReference>
<comment type="caution">
    <text evidence="8">The sequence shown here is derived from an EMBL/GenBank/DDBJ whole genome shotgun (WGS) entry which is preliminary data.</text>
</comment>
<evidence type="ECO:0000256" key="2">
    <source>
        <dbReference type="ARBA" id="ARBA00007317"/>
    </source>
</evidence>
<gene>
    <name evidence="8" type="ORF">GCM10009789_87360</name>
</gene>
<comment type="cofactor">
    <cofactor evidence="1 6">
        <name>(R)-lipoate</name>
        <dbReference type="ChEBI" id="CHEBI:83088"/>
    </cofactor>
</comment>
<evidence type="ECO:0000256" key="3">
    <source>
        <dbReference type="ARBA" id="ARBA00022679"/>
    </source>
</evidence>
<dbReference type="InterPro" id="IPR003016">
    <property type="entry name" value="2-oxoA_DH_lipoyl-BS"/>
</dbReference>
<dbReference type="PANTHER" id="PTHR43178">
    <property type="entry name" value="DIHYDROLIPOAMIDE ACETYLTRANSFERASE COMPONENT OF PYRUVATE DEHYDROGENASE COMPLEX"/>
    <property type="match status" value="1"/>
</dbReference>
<dbReference type="Proteomes" id="UP001500393">
    <property type="component" value="Unassembled WGS sequence"/>
</dbReference>
<dbReference type="Pfam" id="PF00364">
    <property type="entry name" value="Biotin_lipoyl"/>
    <property type="match status" value="1"/>
</dbReference>
<dbReference type="EMBL" id="BAAAOS010000074">
    <property type="protein sequence ID" value="GAA1620214.1"/>
    <property type="molecule type" value="Genomic_DNA"/>
</dbReference>
<dbReference type="Gene3D" id="3.30.559.10">
    <property type="entry name" value="Chloramphenicol acetyltransferase-like domain"/>
    <property type="match status" value="1"/>
</dbReference>
<keyword evidence="3 6" id="KW-0808">Transferase</keyword>
<dbReference type="Pfam" id="PF00198">
    <property type="entry name" value="2-oxoacid_dh"/>
    <property type="match status" value="1"/>
</dbReference>
<evidence type="ECO:0000313" key="9">
    <source>
        <dbReference type="Proteomes" id="UP001500393"/>
    </source>
</evidence>
<dbReference type="InterPro" id="IPR000089">
    <property type="entry name" value="Biotin_lipoyl"/>
</dbReference>
<dbReference type="EC" id="2.3.1.-" evidence="6"/>
<dbReference type="InterPro" id="IPR011053">
    <property type="entry name" value="Single_hybrid_motif"/>
</dbReference>
<organism evidence="8 9">
    <name type="scientific">Kribbella sancticallisti</name>
    <dbReference type="NCBI Taxonomy" id="460087"/>
    <lineage>
        <taxon>Bacteria</taxon>
        <taxon>Bacillati</taxon>
        <taxon>Actinomycetota</taxon>
        <taxon>Actinomycetes</taxon>
        <taxon>Propionibacteriales</taxon>
        <taxon>Kribbellaceae</taxon>
        <taxon>Kribbella</taxon>
    </lineage>
</organism>
<evidence type="ECO:0000256" key="5">
    <source>
        <dbReference type="ARBA" id="ARBA00023315"/>
    </source>
</evidence>
<feature type="domain" description="Lipoyl-binding" evidence="7">
    <location>
        <begin position="1"/>
        <end position="77"/>
    </location>
</feature>
<evidence type="ECO:0000259" key="7">
    <source>
        <dbReference type="PROSITE" id="PS50968"/>
    </source>
</evidence>
<dbReference type="RefSeq" id="WP_344222715.1">
    <property type="nucleotide sequence ID" value="NZ_BAAAOS010000074.1"/>
</dbReference>
<dbReference type="InterPro" id="IPR023213">
    <property type="entry name" value="CAT-like_dom_sf"/>
</dbReference>
<evidence type="ECO:0000256" key="1">
    <source>
        <dbReference type="ARBA" id="ARBA00001938"/>
    </source>
</evidence>
<evidence type="ECO:0000256" key="4">
    <source>
        <dbReference type="ARBA" id="ARBA00022823"/>
    </source>
</evidence>
<comment type="similarity">
    <text evidence="2 6">Belongs to the 2-oxoacid dehydrogenase family.</text>
</comment>
<evidence type="ECO:0000256" key="6">
    <source>
        <dbReference type="RuleBase" id="RU003423"/>
    </source>
</evidence>
<dbReference type="SUPFAM" id="SSF52777">
    <property type="entry name" value="CoA-dependent acyltransferases"/>
    <property type="match status" value="1"/>
</dbReference>
<dbReference type="PROSITE" id="PS50968">
    <property type="entry name" value="BIOTINYL_LIPOYL"/>
    <property type="match status" value="1"/>
</dbReference>
<sequence>MDDFLMPKVAMSDDEEMIVTQWLLAEGDTFEEGQPLLEVETAKASMEIEATDPGVLAVQVRKAGDTVLAGDLVARLARPGESYDTDRGPVGSTTRTDSSVVSLVASTVAEPALVANVPPIPVPPPAARGKAEELSSSASQFAAAGELYGVPLRKRMARIPSVGGASSAAAASPTREPLSRHRRALARLMTESARIPQFAVQRDLPMLQAVRTVERLRAEGHPVTLTDVVLRVTAAALLQHPELNSRFVDDDVFRYAEPAIALAAASPGGVVAPVIREAHRLLWQDLARERRRVVEGARNGRLLPSDLAGGTFAISNVGALGGDAVVPMLTPPQVAVLGLGRTRPGWGETVACAVLVADHRVLDGADAARFLATLAELFLTIDDGEPGVGGRS</sequence>
<evidence type="ECO:0000313" key="8">
    <source>
        <dbReference type="EMBL" id="GAA1620214.1"/>
    </source>
</evidence>
<dbReference type="InterPro" id="IPR001078">
    <property type="entry name" value="2-oxoacid_DH_actylTfrase"/>
</dbReference>
<keyword evidence="5 6" id="KW-0012">Acyltransferase</keyword>
<reference evidence="9" key="1">
    <citation type="journal article" date="2019" name="Int. J. Syst. Evol. Microbiol.">
        <title>The Global Catalogue of Microorganisms (GCM) 10K type strain sequencing project: providing services to taxonomists for standard genome sequencing and annotation.</title>
        <authorList>
            <consortium name="The Broad Institute Genomics Platform"/>
            <consortium name="The Broad Institute Genome Sequencing Center for Infectious Disease"/>
            <person name="Wu L."/>
            <person name="Ma J."/>
        </authorList>
    </citation>
    <scope>NUCLEOTIDE SEQUENCE [LARGE SCALE GENOMIC DNA]</scope>
    <source>
        <strain evidence="9">JCM 14969</strain>
    </source>
</reference>
<name>A0ABP4QXT8_9ACTN</name>
<keyword evidence="4 6" id="KW-0450">Lipoyl</keyword>
<dbReference type="InterPro" id="IPR050743">
    <property type="entry name" value="2-oxoacid_DH_E2_comp"/>
</dbReference>
<keyword evidence="9" id="KW-1185">Reference proteome</keyword>
<dbReference type="Gene3D" id="2.40.50.100">
    <property type="match status" value="1"/>
</dbReference>
<dbReference type="SUPFAM" id="SSF51230">
    <property type="entry name" value="Single hybrid motif"/>
    <property type="match status" value="1"/>
</dbReference>
<accession>A0ABP4QXT8</accession>
<protein>
    <recommendedName>
        <fullName evidence="6">Dihydrolipoamide acetyltransferase component of pyruvate dehydrogenase complex</fullName>
        <ecNumber evidence="6">2.3.1.-</ecNumber>
    </recommendedName>
</protein>
<dbReference type="PROSITE" id="PS00189">
    <property type="entry name" value="LIPOYL"/>
    <property type="match status" value="1"/>
</dbReference>
<dbReference type="PANTHER" id="PTHR43178:SF5">
    <property type="entry name" value="LIPOAMIDE ACYLTRANSFERASE COMPONENT OF BRANCHED-CHAIN ALPHA-KETO ACID DEHYDROGENASE COMPLEX, MITOCHONDRIAL"/>
    <property type="match status" value="1"/>
</dbReference>